<name>A0A6C0H6R6_9ZZZZ</name>
<dbReference type="AlphaFoldDB" id="A0A6C0H6R6"/>
<dbReference type="InterPro" id="IPR011049">
    <property type="entry name" value="Serralysin-like_metalloprot_C"/>
</dbReference>
<dbReference type="InterPro" id="IPR030392">
    <property type="entry name" value="S74_ICA"/>
</dbReference>
<feature type="coiled-coil region" evidence="1">
    <location>
        <begin position="736"/>
        <end position="770"/>
    </location>
</feature>
<reference evidence="3" key="1">
    <citation type="journal article" date="2020" name="Nature">
        <title>Giant virus diversity and host interactions through global metagenomics.</title>
        <authorList>
            <person name="Schulz F."/>
            <person name="Roux S."/>
            <person name="Paez-Espino D."/>
            <person name="Jungbluth S."/>
            <person name="Walsh D.A."/>
            <person name="Denef V.J."/>
            <person name="McMahon K.D."/>
            <person name="Konstantinidis K.T."/>
            <person name="Eloe-Fadrosh E.A."/>
            <person name="Kyrpides N.C."/>
            <person name="Woyke T."/>
        </authorList>
    </citation>
    <scope>NUCLEOTIDE SEQUENCE</scope>
    <source>
        <strain evidence="3">GVMAG-M-3300023179-73</strain>
    </source>
</reference>
<evidence type="ECO:0000259" key="2">
    <source>
        <dbReference type="PROSITE" id="PS51688"/>
    </source>
</evidence>
<dbReference type="InterPro" id="IPR036388">
    <property type="entry name" value="WH-like_DNA-bd_sf"/>
</dbReference>
<protein>
    <recommendedName>
        <fullName evidence="2">Peptidase S74 domain-containing protein</fullName>
    </recommendedName>
</protein>
<accession>A0A6C0H6R6</accession>
<proteinExistence type="predicted"/>
<organism evidence="3">
    <name type="scientific">viral metagenome</name>
    <dbReference type="NCBI Taxonomy" id="1070528"/>
    <lineage>
        <taxon>unclassified sequences</taxon>
        <taxon>metagenomes</taxon>
        <taxon>organismal metagenomes</taxon>
    </lineage>
</organism>
<evidence type="ECO:0000313" key="3">
    <source>
        <dbReference type="EMBL" id="QHT76271.1"/>
    </source>
</evidence>
<dbReference type="Gene3D" id="1.10.10.10">
    <property type="entry name" value="Winged helix-like DNA-binding domain superfamily/Winged helix DNA-binding domain"/>
    <property type="match status" value="1"/>
</dbReference>
<keyword evidence="1" id="KW-0175">Coiled coil</keyword>
<feature type="domain" description="Peptidase S74" evidence="2">
    <location>
        <begin position="662"/>
        <end position="750"/>
    </location>
</feature>
<dbReference type="EMBL" id="MN739892">
    <property type="protein sequence ID" value="QHT76271.1"/>
    <property type="molecule type" value="Genomic_DNA"/>
</dbReference>
<dbReference type="PROSITE" id="PS51688">
    <property type="entry name" value="ICA"/>
    <property type="match status" value="1"/>
</dbReference>
<evidence type="ECO:0000256" key="1">
    <source>
        <dbReference type="SAM" id="Coils"/>
    </source>
</evidence>
<dbReference type="Gene3D" id="2.150.10.10">
    <property type="entry name" value="Serralysin-like metalloprotease, C-terminal"/>
    <property type="match status" value="1"/>
</dbReference>
<sequence>MTSAALLVTGLISAANISSTTSTLPNVVSSNITTATVQATTGITTGTLLATTSISAGSIQGTNTTVTNAVHTALSSGTLNLTTGITSAALLVTGLISGANISSTTSTLPNVVSTNVTTATVQATTGITTGTLLATTSISSGSIQGTNSTVTNAVHTALSTGTLYVVSAVASGTILVTNSITTGTLRTNAFDFTGTQLDIGVNAGVVSQGVNAIAIGNGAGQSYQLTNSIAIGGYAANSSQGSAAVAIGNSAGSIAQGSSSVSIGPNAGQTSQGSSSVAIGNGAGLYNQQSFAVAIGINAGVYTQGSSAIAIGTAAGQSNQGTYTVAIGYYSGYSTQGNNSVAIGIEAASNNQGTNAVAMGFQAGYTSQGNNAIAIGNLAGQTAQHTNSIVLNASGSALNSITAGATYIAPIRNVTQANLLGYNTTNNEVSYFNIQSYIFNSITTSNILVTGGGLGATFNSNTIGSLITTGGNVGIGTTSPIATLNIKSNTLPLHVFQSNQGNNTIARMVGNGGPGYTYSIETGSYFNGTIGTARLSFADDGLYSSSINFSIKQSGSENTNMIERMRITSTGLVGIGTTAPTQVLEVNGTTRVNSANNLYNKLLVLYDVGTGDAVSSATAFYGFGINSGTLRYQVYTTNDAHRFYCGATNYYQITSSGGANVSDRRYKTNVVNITDALSKITQLQGITFKMQDVEKRQMGFIAQDVESIVPEVVQVGDDDTRFMSYDKLTALLVEGIKEQKTIIDNQQAQIDELIKKVESLELQLANSSQTQQ</sequence>
<dbReference type="Pfam" id="PF13884">
    <property type="entry name" value="Peptidase_S74"/>
    <property type="match status" value="1"/>
</dbReference>